<dbReference type="Proteomes" id="UP000244527">
    <property type="component" value="Chromosome"/>
</dbReference>
<sequence length="515" mass="54684">MSEFSTFYAFNPATNEPLEGAFSTTTNAELETVVQQAVTAFDNYRKKDKNQIADFLEQVGKEIINLGDDLLTRCHLETALPMARLQGERGRTVGQLQLFANFVREGSWVEAKIDTAQPDRSPMPKSDIRQMLVPLGPVAVFGASNFPLAFSVAGGDTASALASGCPVIFKAHPAHPGTSALVAAAFEKAIEICGMPKGTFSMVQGNTNALGGALVSHPSIKAVGFTGSFAGGKALFDLANARPEPIPVFAEMGSTNPLFVLPEILKEKATAIAAGMATSIAQGVGQFCTNPGLAFIQKSDQAEVFSQQLIQNISQTPAGIMLTAGIGKAYRETISITQEIDNVATMATGESSDAANAGVAKVFKASVATYFKTPQLAEENFGPSQVLIEADTKEELLLAAQNLQGHLTATVHGTAADLENYKELLQILELKVGRIVINGYPTGVEVCHAMVHGGPYPATTAPHSTSVGTQAIKRFVRPVCYQDYPAFLLPDALKDENPFGIMRFVDGMYSTASIV</sequence>
<dbReference type="InterPro" id="IPR016162">
    <property type="entry name" value="Ald_DH_N"/>
</dbReference>
<evidence type="ECO:0000313" key="4">
    <source>
        <dbReference type="Proteomes" id="UP000244527"/>
    </source>
</evidence>
<reference evidence="3 4" key="1">
    <citation type="submission" date="2017-04" db="EMBL/GenBank/DDBJ databases">
        <title>Compelte genome sequence of WV33.</title>
        <authorList>
            <person name="Lee P.C."/>
        </authorList>
    </citation>
    <scope>NUCLEOTIDE SEQUENCE [LARGE SCALE GENOMIC DNA]</scope>
    <source>
        <strain evidence="3 4">WV33</strain>
    </source>
</reference>
<dbReference type="PANTHER" id="PTHR43353:SF3">
    <property type="entry name" value="ALDEHYDE DEHYDROGENASE-RELATED"/>
    <property type="match status" value="1"/>
</dbReference>
<name>A0A2S1LBC0_9FLAO</name>
<dbReference type="AlphaFoldDB" id="A0A2S1LBC0"/>
<accession>A0A2S1LBC0</accession>
<dbReference type="InterPro" id="IPR015590">
    <property type="entry name" value="Aldehyde_DH_dom"/>
</dbReference>
<dbReference type="InterPro" id="IPR016161">
    <property type="entry name" value="Ald_DH/histidinol_DH"/>
</dbReference>
<keyword evidence="4" id="KW-1185">Reference proteome</keyword>
<dbReference type="SUPFAM" id="SSF53720">
    <property type="entry name" value="ALDH-like"/>
    <property type="match status" value="1"/>
</dbReference>
<keyword evidence="1" id="KW-0560">Oxidoreductase</keyword>
<protein>
    <submittedName>
        <fullName evidence="3">Aldehyde dehydrogenase (NADP(+))</fullName>
    </submittedName>
</protein>
<dbReference type="KEGG" id="ffa:FFWV33_05270"/>
<dbReference type="GO" id="GO:0016620">
    <property type="term" value="F:oxidoreductase activity, acting on the aldehyde or oxo group of donors, NAD or NADP as acceptor"/>
    <property type="evidence" value="ECO:0007669"/>
    <property type="project" value="InterPro"/>
</dbReference>
<evidence type="ECO:0000259" key="2">
    <source>
        <dbReference type="Pfam" id="PF00171"/>
    </source>
</evidence>
<dbReference type="InterPro" id="IPR044151">
    <property type="entry name" value="ALDH_KGSADH"/>
</dbReference>
<dbReference type="Pfam" id="PF00171">
    <property type="entry name" value="Aldedh"/>
    <property type="match status" value="1"/>
</dbReference>
<dbReference type="CDD" id="cd07129">
    <property type="entry name" value="ALDH_KGSADH"/>
    <property type="match status" value="1"/>
</dbReference>
<dbReference type="PANTHER" id="PTHR43353">
    <property type="entry name" value="SUCCINATE-SEMIALDEHYDE DEHYDROGENASE, MITOCHONDRIAL"/>
    <property type="match status" value="1"/>
</dbReference>
<gene>
    <name evidence="3" type="ORF">FFWV33_05270</name>
</gene>
<dbReference type="OrthoDB" id="9770537at2"/>
<dbReference type="Gene3D" id="3.40.309.10">
    <property type="entry name" value="Aldehyde Dehydrogenase, Chain A, domain 2"/>
    <property type="match status" value="1"/>
</dbReference>
<evidence type="ECO:0000256" key="1">
    <source>
        <dbReference type="ARBA" id="ARBA00023002"/>
    </source>
</evidence>
<dbReference type="InterPro" id="IPR050740">
    <property type="entry name" value="Aldehyde_DH_Superfamily"/>
</dbReference>
<proteinExistence type="predicted"/>
<dbReference type="Gene3D" id="3.40.605.10">
    <property type="entry name" value="Aldehyde Dehydrogenase, Chain A, domain 1"/>
    <property type="match status" value="1"/>
</dbReference>
<evidence type="ECO:0000313" key="3">
    <source>
        <dbReference type="EMBL" id="AWG20988.1"/>
    </source>
</evidence>
<dbReference type="EMBL" id="CP020918">
    <property type="protein sequence ID" value="AWG20988.1"/>
    <property type="molecule type" value="Genomic_DNA"/>
</dbReference>
<organism evidence="3 4">
    <name type="scientific">Flavobacterium faecale</name>
    <dbReference type="NCBI Taxonomy" id="1355330"/>
    <lineage>
        <taxon>Bacteria</taxon>
        <taxon>Pseudomonadati</taxon>
        <taxon>Bacteroidota</taxon>
        <taxon>Flavobacteriia</taxon>
        <taxon>Flavobacteriales</taxon>
        <taxon>Flavobacteriaceae</taxon>
        <taxon>Flavobacterium</taxon>
    </lineage>
</organism>
<feature type="domain" description="Aldehyde dehydrogenase" evidence="2">
    <location>
        <begin position="5"/>
        <end position="454"/>
    </location>
</feature>
<dbReference type="RefSeq" id="WP_108739941.1">
    <property type="nucleotide sequence ID" value="NZ_CP020918.1"/>
</dbReference>
<dbReference type="InterPro" id="IPR016163">
    <property type="entry name" value="Ald_DH_C"/>
</dbReference>